<accession>A0A218YW29</accession>
<evidence type="ECO:0000313" key="2">
    <source>
        <dbReference type="EMBL" id="OWO99553.1"/>
    </source>
</evidence>
<feature type="region of interest" description="Disordered" evidence="1">
    <location>
        <begin position="16"/>
        <end position="35"/>
    </location>
</feature>
<dbReference type="EMBL" id="MZNU01000348">
    <property type="protein sequence ID" value="OWO99553.1"/>
    <property type="molecule type" value="Genomic_DNA"/>
</dbReference>
<evidence type="ECO:0000256" key="1">
    <source>
        <dbReference type="SAM" id="MobiDB-lite"/>
    </source>
</evidence>
<organism evidence="2 3">
    <name type="scientific">Diplocarpon coronariae</name>
    <dbReference type="NCBI Taxonomy" id="2795749"/>
    <lineage>
        <taxon>Eukaryota</taxon>
        <taxon>Fungi</taxon>
        <taxon>Dikarya</taxon>
        <taxon>Ascomycota</taxon>
        <taxon>Pezizomycotina</taxon>
        <taxon>Leotiomycetes</taxon>
        <taxon>Helotiales</taxon>
        <taxon>Drepanopezizaceae</taxon>
        <taxon>Diplocarpon</taxon>
    </lineage>
</organism>
<gene>
    <name evidence="2" type="ORF">B2J93_2598</name>
</gene>
<protein>
    <submittedName>
        <fullName evidence="2">Uncharacterized protein</fullName>
    </submittedName>
</protein>
<dbReference type="AlphaFoldDB" id="A0A218YW29"/>
<dbReference type="Proteomes" id="UP000242519">
    <property type="component" value="Unassembled WGS sequence"/>
</dbReference>
<comment type="caution">
    <text evidence="2">The sequence shown here is derived from an EMBL/GenBank/DDBJ whole genome shotgun (WGS) entry which is preliminary data.</text>
</comment>
<dbReference type="InParanoid" id="A0A218YW29"/>
<feature type="compositionally biased region" description="Acidic residues" evidence="1">
    <location>
        <begin position="101"/>
        <end position="110"/>
    </location>
</feature>
<reference evidence="2 3" key="1">
    <citation type="submission" date="2017-04" db="EMBL/GenBank/DDBJ databases">
        <title>Draft genome sequence of Marssonina coronaria NL1: causal agent of apple blotch.</title>
        <authorList>
            <person name="Cheng Q."/>
        </authorList>
    </citation>
    <scope>NUCLEOTIDE SEQUENCE [LARGE SCALE GENOMIC DNA]</scope>
    <source>
        <strain evidence="2 3">NL1</strain>
    </source>
</reference>
<sequence length="184" mass="20597">MSTVGIAKTPRVHVTRDASMASSLPPPRISSQPSRIPQDLVTNEEIHLSTAPVTVTEIVIVDVVVFTLSETWPLGGNMACQDPVSASHRRSPKQCHRADFEQPEPEPEPEPELRKRPPFFSSLSPKPLRRRDPWDRISFFLRSVAAIHGRVRPSADPLHLRRRPHVLSATGAPAHLRVVEEKRV</sequence>
<name>A0A218YW29_9HELO</name>
<proteinExistence type="predicted"/>
<feature type="region of interest" description="Disordered" evidence="1">
    <location>
        <begin position="82"/>
        <end position="125"/>
    </location>
</feature>
<keyword evidence="3" id="KW-1185">Reference proteome</keyword>
<evidence type="ECO:0000313" key="3">
    <source>
        <dbReference type="Proteomes" id="UP000242519"/>
    </source>
</evidence>